<dbReference type="GO" id="GO:0016226">
    <property type="term" value="P:iron-sulfur cluster assembly"/>
    <property type="evidence" value="ECO:0007669"/>
    <property type="project" value="InterPro"/>
</dbReference>
<dbReference type="CDD" id="cd02037">
    <property type="entry name" value="Mrp_NBP35"/>
    <property type="match status" value="1"/>
</dbReference>
<dbReference type="InterPro" id="IPR000808">
    <property type="entry name" value="Mrp-like_CS"/>
</dbReference>
<dbReference type="PROSITE" id="PS01215">
    <property type="entry name" value="MRP"/>
    <property type="match status" value="1"/>
</dbReference>
<dbReference type="GO" id="GO:0051539">
    <property type="term" value="F:4 iron, 4 sulfur cluster binding"/>
    <property type="evidence" value="ECO:0007669"/>
    <property type="project" value="TreeGrafter"/>
</dbReference>
<dbReference type="EMBL" id="OBEN01000005">
    <property type="protein sequence ID" value="SNZ14493.1"/>
    <property type="molecule type" value="Genomic_DNA"/>
</dbReference>
<evidence type="ECO:0000256" key="6">
    <source>
        <dbReference type="HAMAP-Rule" id="MF_02040"/>
    </source>
</evidence>
<dbReference type="GO" id="GO:0140663">
    <property type="term" value="F:ATP-dependent FeS chaperone activity"/>
    <property type="evidence" value="ECO:0007669"/>
    <property type="project" value="InterPro"/>
</dbReference>
<sequence length="345" mass="37714">MAVKDIVDALRDMTVDNMRLSELIKDIKLIGSTLEVVYRLPKKGLEDEIKQKTYKALEHVPDVKTVNIRFAEGVPEPPPAFGQPAFTRRQVEGVKHLIAVGSGKGGVGKSTVSVNLAVALLKQGYKVGLLDADIYGPSVPTLLGVKGERVHVDERNKLIPVEKYGLKVLSIGFLLPSEDTPVIWRGPMLMKALTQFLFDVNWGELDFLVLDLPPGTGDVQLTLAQNVHMTGAVIVTTPQDVALADVKKATSMFKEVNVPILGVVENMAYFVCPDSGKKYYVFGKGRVLEFARAYDLQILGSIPMDPEVAETSDKGVPVVISHPESEVSKAFLGIAKLLSEKILRR</sequence>
<organism evidence="7 8">
    <name type="scientific">Hydrogenobacter hydrogenophilus</name>
    <dbReference type="NCBI Taxonomy" id="35835"/>
    <lineage>
        <taxon>Bacteria</taxon>
        <taxon>Pseudomonadati</taxon>
        <taxon>Aquificota</taxon>
        <taxon>Aquificia</taxon>
        <taxon>Aquificales</taxon>
        <taxon>Aquificaceae</taxon>
        <taxon>Hydrogenobacter</taxon>
    </lineage>
</organism>
<dbReference type="FunFam" id="3.40.50.300:FF:001119">
    <property type="entry name" value="Iron-sulfur cluster carrier protein"/>
    <property type="match status" value="1"/>
</dbReference>
<evidence type="ECO:0000313" key="7">
    <source>
        <dbReference type="EMBL" id="SNZ14493.1"/>
    </source>
</evidence>
<dbReference type="OrthoDB" id="9809679at2"/>
<evidence type="ECO:0000313" key="8">
    <source>
        <dbReference type="Proteomes" id="UP000218627"/>
    </source>
</evidence>
<dbReference type="Pfam" id="PF10609">
    <property type="entry name" value="ParA"/>
    <property type="match status" value="1"/>
</dbReference>
<dbReference type="GO" id="GO:0005524">
    <property type="term" value="F:ATP binding"/>
    <property type="evidence" value="ECO:0007669"/>
    <property type="project" value="UniProtKB-UniRule"/>
</dbReference>
<keyword evidence="4 6" id="KW-0408">Iron</keyword>
<gene>
    <name evidence="7" type="ORF">SAMN06265353_1123</name>
</gene>
<protein>
    <recommendedName>
        <fullName evidence="6">Iron-sulfur cluster carrier protein</fullName>
    </recommendedName>
</protein>
<dbReference type="RefSeq" id="WP_096602226.1">
    <property type="nucleotide sequence ID" value="NZ_OBEN01000005.1"/>
</dbReference>
<evidence type="ECO:0000256" key="4">
    <source>
        <dbReference type="ARBA" id="ARBA00023004"/>
    </source>
</evidence>
<comment type="function">
    <text evidence="6">Binds and transfers iron-sulfur (Fe-S) clusters to target apoproteins. Can hydrolyze ATP.</text>
</comment>
<comment type="subunit">
    <text evidence="6">Homodimer.</text>
</comment>
<evidence type="ECO:0000256" key="1">
    <source>
        <dbReference type="ARBA" id="ARBA00022723"/>
    </source>
</evidence>
<keyword evidence="5 6" id="KW-0411">Iron-sulfur</keyword>
<evidence type="ECO:0000256" key="3">
    <source>
        <dbReference type="ARBA" id="ARBA00022840"/>
    </source>
</evidence>
<keyword evidence="1 6" id="KW-0479">Metal-binding</keyword>
<keyword evidence="2 6" id="KW-0547">Nucleotide-binding</keyword>
<dbReference type="PANTHER" id="PTHR42961">
    <property type="entry name" value="IRON-SULFUR PROTEIN NUBPL"/>
    <property type="match status" value="1"/>
</dbReference>
<dbReference type="InterPro" id="IPR019591">
    <property type="entry name" value="Mrp/NBP35_ATP-bd"/>
</dbReference>
<reference evidence="8" key="1">
    <citation type="submission" date="2017-09" db="EMBL/GenBank/DDBJ databases">
        <authorList>
            <person name="Varghese N."/>
            <person name="Submissions S."/>
        </authorList>
    </citation>
    <scope>NUCLEOTIDE SEQUENCE [LARGE SCALE GENOMIC DNA]</scope>
    <source>
        <strain evidence="8">DSM 2913</strain>
    </source>
</reference>
<dbReference type="AlphaFoldDB" id="A0A285NZX7"/>
<proteinExistence type="inferred from homology"/>
<keyword evidence="6" id="KW-0378">Hydrolase</keyword>
<evidence type="ECO:0000256" key="5">
    <source>
        <dbReference type="ARBA" id="ARBA00023014"/>
    </source>
</evidence>
<dbReference type="SUPFAM" id="SSF52540">
    <property type="entry name" value="P-loop containing nucleoside triphosphate hydrolases"/>
    <property type="match status" value="1"/>
</dbReference>
<comment type="similarity">
    <text evidence="6">Belongs to the Mrp/NBP35 ATP-binding proteins family.</text>
</comment>
<dbReference type="Gene3D" id="3.40.50.300">
    <property type="entry name" value="P-loop containing nucleotide triphosphate hydrolases"/>
    <property type="match status" value="1"/>
</dbReference>
<dbReference type="HAMAP" id="MF_02040">
    <property type="entry name" value="Mrp_NBP35"/>
    <property type="match status" value="1"/>
</dbReference>
<dbReference type="InterPro" id="IPR027417">
    <property type="entry name" value="P-loop_NTPase"/>
</dbReference>
<dbReference type="InterPro" id="IPR033756">
    <property type="entry name" value="YlxH/NBP35"/>
</dbReference>
<dbReference type="InterPro" id="IPR044304">
    <property type="entry name" value="NUBPL-like"/>
</dbReference>
<dbReference type="PANTHER" id="PTHR42961:SF2">
    <property type="entry name" value="IRON-SULFUR PROTEIN NUBPL"/>
    <property type="match status" value="1"/>
</dbReference>
<dbReference type="GO" id="GO:0016887">
    <property type="term" value="F:ATP hydrolysis activity"/>
    <property type="evidence" value="ECO:0007669"/>
    <property type="project" value="UniProtKB-UniRule"/>
</dbReference>
<keyword evidence="3 6" id="KW-0067">ATP-binding</keyword>
<dbReference type="Proteomes" id="UP000218627">
    <property type="component" value="Unassembled WGS sequence"/>
</dbReference>
<feature type="binding site" evidence="6">
    <location>
        <begin position="103"/>
        <end position="110"/>
    </location>
    <ligand>
        <name>ATP</name>
        <dbReference type="ChEBI" id="CHEBI:30616"/>
    </ligand>
</feature>
<accession>A0A285NZX7</accession>
<name>A0A285NZX7_9AQUI</name>
<evidence type="ECO:0000256" key="2">
    <source>
        <dbReference type="ARBA" id="ARBA00022741"/>
    </source>
</evidence>
<keyword evidence="8" id="KW-1185">Reference proteome</keyword>
<dbReference type="GO" id="GO:0046872">
    <property type="term" value="F:metal ion binding"/>
    <property type="evidence" value="ECO:0007669"/>
    <property type="project" value="UniProtKB-KW"/>
</dbReference>